<sequence>MASFTQSREGKSAFPYYLRNFTRSVVSMRGQNRFLRPTNKKMSLSRILRENQQTTMNSTKIMRLRDI</sequence>
<gene>
    <name evidence="1" type="ORF">FGO68_gene13341</name>
</gene>
<proteinExistence type="predicted"/>
<name>A0A8J8N8X2_HALGN</name>
<reference evidence="1" key="1">
    <citation type="submission" date="2019-06" db="EMBL/GenBank/DDBJ databases">
        <authorList>
            <person name="Zheng W."/>
        </authorList>
    </citation>
    <scope>NUCLEOTIDE SEQUENCE</scope>
    <source>
        <strain evidence="1">QDHG01</strain>
    </source>
</reference>
<evidence type="ECO:0000313" key="1">
    <source>
        <dbReference type="EMBL" id="TNV67701.1"/>
    </source>
</evidence>
<dbReference type="EMBL" id="RRYP01038335">
    <property type="protein sequence ID" value="TNV67701.1"/>
    <property type="molecule type" value="Genomic_DNA"/>
</dbReference>
<dbReference type="AlphaFoldDB" id="A0A8J8N8X2"/>
<accession>A0A8J8N8X2</accession>
<keyword evidence="2" id="KW-1185">Reference proteome</keyword>
<dbReference type="Proteomes" id="UP000785679">
    <property type="component" value="Unassembled WGS sequence"/>
</dbReference>
<organism evidence="1 2">
    <name type="scientific">Halteria grandinella</name>
    <dbReference type="NCBI Taxonomy" id="5974"/>
    <lineage>
        <taxon>Eukaryota</taxon>
        <taxon>Sar</taxon>
        <taxon>Alveolata</taxon>
        <taxon>Ciliophora</taxon>
        <taxon>Intramacronucleata</taxon>
        <taxon>Spirotrichea</taxon>
        <taxon>Stichotrichia</taxon>
        <taxon>Sporadotrichida</taxon>
        <taxon>Halteriidae</taxon>
        <taxon>Halteria</taxon>
    </lineage>
</organism>
<evidence type="ECO:0000313" key="2">
    <source>
        <dbReference type="Proteomes" id="UP000785679"/>
    </source>
</evidence>
<comment type="caution">
    <text evidence="1">The sequence shown here is derived from an EMBL/GenBank/DDBJ whole genome shotgun (WGS) entry which is preliminary data.</text>
</comment>
<protein>
    <submittedName>
        <fullName evidence="1">Uncharacterized protein</fullName>
    </submittedName>
</protein>